<dbReference type="STRING" id="1069083.GCA_000371805_00449"/>
<keyword evidence="2 3" id="KW-0687">Ribonucleoprotein</keyword>
<dbReference type="RefSeq" id="WP_004589981.1">
    <property type="nucleotide sequence ID" value="NZ_APMM01000011.1"/>
</dbReference>
<dbReference type="Proteomes" id="UP000053695">
    <property type="component" value="Unassembled WGS sequence"/>
</dbReference>
<comment type="subunit">
    <text evidence="3">Part of the 50S ribosomal subunit. Binds 23S rRNA.</text>
</comment>
<dbReference type="GO" id="GO:1990904">
    <property type="term" value="C:ribonucleoprotein complex"/>
    <property type="evidence" value="ECO:0007669"/>
    <property type="project" value="UniProtKB-KW"/>
</dbReference>
<organism evidence="5 6">
    <name type="scientific">Methanocaldococcus villosus KIN24-T80</name>
    <dbReference type="NCBI Taxonomy" id="1069083"/>
    <lineage>
        <taxon>Archaea</taxon>
        <taxon>Methanobacteriati</taxon>
        <taxon>Methanobacteriota</taxon>
        <taxon>Methanomada group</taxon>
        <taxon>Methanococci</taxon>
        <taxon>Methanococcales</taxon>
        <taxon>Methanocaldococcaceae</taxon>
        <taxon>Methanocaldococcus</taxon>
    </lineage>
</organism>
<dbReference type="Gene3D" id="3.10.20.10">
    <property type="match status" value="1"/>
</dbReference>
<evidence type="ECO:0000259" key="4">
    <source>
        <dbReference type="Pfam" id="PF01775"/>
    </source>
</evidence>
<dbReference type="GO" id="GO:0005840">
    <property type="term" value="C:ribosome"/>
    <property type="evidence" value="ECO:0007669"/>
    <property type="project" value="UniProtKB-KW"/>
</dbReference>
<gene>
    <name evidence="3" type="primary">rpl18a</name>
    <name evidence="3" type="synonym">rpl20e</name>
    <name evidence="3" type="synonym">rplX</name>
    <name evidence="5" type="ORF">J422_01610</name>
</gene>
<dbReference type="AlphaFoldDB" id="N6V2X4"/>
<dbReference type="GO" id="GO:0070180">
    <property type="term" value="F:large ribosomal subunit rRNA binding"/>
    <property type="evidence" value="ECO:0007669"/>
    <property type="project" value="UniProtKB-UniRule"/>
</dbReference>
<dbReference type="EMBL" id="APMM01000011">
    <property type="protein sequence ID" value="ENN96578.1"/>
    <property type="molecule type" value="Genomic_DNA"/>
</dbReference>
<dbReference type="NCBIfam" id="NF001981">
    <property type="entry name" value="PRK00773.1-1"/>
    <property type="match status" value="1"/>
</dbReference>
<dbReference type="OrthoDB" id="191241at2157"/>
<reference evidence="5 6" key="1">
    <citation type="journal article" date="2013" name="Genome Announc.">
        <title>Draft Genome Sequence of a Highly Flagellated, Fast-Swimming Archaeon, Methanocaldococcus villosus Strain KIN24-T80 (DSM 22612).</title>
        <authorList>
            <person name="Thennarasu S."/>
            <person name="Polireddy D."/>
            <person name="Antony A."/>
            <person name="Yada M.R."/>
            <person name="Algarawi S."/>
            <person name="Sivakumar N."/>
        </authorList>
    </citation>
    <scope>NUCLEOTIDE SEQUENCE [LARGE SCALE GENOMIC DNA]</scope>
    <source>
        <strain evidence="5 6">KIN24-T80</strain>
    </source>
</reference>
<evidence type="ECO:0000256" key="3">
    <source>
        <dbReference type="HAMAP-Rule" id="MF_00273"/>
    </source>
</evidence>
<comment type="similarity">
    <text evidence="3">Belongs to the eukaryotic ribosomal protein eL20 family.</text>
</comment>
<dbReference type="PATRIC" id="fig|1069083.5.peg.317"/>
<keyword evidence="3" id="KW-0694">RNA-binding</keyword>
<dbReference type="HAMAP" id="MF_00273">
    <property type="entry name" value="Ribosomal_eL20"/>
    <property type="match status" value="1"/>
</dbReference>
<evidence type="ECO:0000256" key="1">
    <source>
        <dbReference type="ARBA" id="ARBA00022980"/>
    </source>
</evidence>
<dbReference type="SUPFAM" id="SSF160374">
    <property type="entry name" value="RplX-like"/>
    <property type="match status" value="1"/>
</dbReference>
<name>N6V2X4_9EURY</name>
<evidence type="ECO:0000313" key="5">
    <source>
        <dbReference type="EMBL" id="ENN96578.1"/>
    </source>
</evidence>
<dbReference type="InterPro" id="IPR023573">
    <property type="entry name" value="Ribosomal_eL20_dom"/>
</dbReference>
<dbReference type="GO" id="GO:0006412">
    <property type="term" value="P:translation"/>
    <property type="evidence" value="ECO:0007669"/>
    <property type="project" value="UniProtKB-UniRule"/>
</dbReference>
<keyword evidence="6" id="KW-1185">Reference proteome</keyword>
<feature type="domain" description="Large ribosomal subunit protein eL20" evidence="4">
    <location>
        <begin position="3"/>
        <end position="55"/>
    </location>
</feature>
<proteinExistence type="inferred from homology"/>
<sequence>MPFYRITGKVLKKEPMFFRKEYKALKPEHAIELLYSEFGGLYKVKRSKIKIEKVEEIPPEEVTDPILKALIF</sequence>
<dbReference type="Pfam" id="PF01775">
    <property type="entry name" value="Ribosomal_L18A"/>
    <property type="match status" value="1"/>
</dbReference>
<keyword evidence="1 3" id="KW-0689">Ribosomal protein</keyword>
<evidence type="ECO:0000313" key="6">
    <source>
        <dbReference type="Proteomes" id="UP000053695"/>
    </source>
</evidence>
<keyword evidence="3" id="KW-0699">rRNA-binding</keyword>
<comment type="caution">
    <text evidence="5">The sequence shown here is derived from an EMBL/GenBank/DDBJ whole genome shotgun (WGS) entry which is preliminary data.</text>
</comment>
<accession>N6V2X4</accession>
<dbReference type="InterPro" id="IPR028877">
    <property type="entry name" value="Ribosomal_eL20"/>
</dbReference>
<dbReference type="GO" id="GO:0003735">
    <property type="term" value="F:structural constituent of ribosome"/>
    <property type="evidence" value="ECO:0007669"/>
    <property type="project" value="InterPro"/>
</dbReference>
<evidence type="ECO:0000256" key="2">
    <source>
        <dbReference type="ARBA" id="ARBA00023274"/>
    </source>
</evidence>
<protein>
    <recommendedName>
        <fullName evidence="3">Large ribosomal subunit protein eL20</fullName>
    </recommendedName>
</protein>